<dbReference type="Gene3D" id="2.40.30.170">
    <property type="match status" value="1"/>
</dbReference>
<dbReference type="InterPro" id="IPR058625">
    <property type="entry name" value="MdtA-like_BSH"/>
</dbReference>
<reference evidence="8 9" key="1">
    <citation type="submission" date="2018-05" db="EMBL/GenBank/DDBJ databases">
        <title>Genomic Encyclopedia of Type Strains, Phase IV (KMG-IV): sequencing the most valuable type-strain genomes for metagenomic binning, comparative biology and taxonomic classification.</title>
        <authorList>
            <person name="Goeker M."/>
        </authorList>
    </citation>
    <scope>NUCLEOTIDE SEQUENCE [LARGE SCALE GENOMIC DNA]</scope>
    <source>
        <strain evidence="8 9">DSM 19579</strain>
    </source>
</reference>
<evidence type="ECO:0000256" key="1">
    <source>
        <dbReference type="ARBA" id="ARBA00004196"/>
    </source>
</evidence>
<evidence type="ECO:0000256" key="5">
    <source>
        <dbReference type="SAM" id="Coils"/>
    </source>
</evidence>
<evidence type="ECO:0000256" key="2">
    <source>
        <dbReference type="ARBA" id="ARBA00009477"/>
    </source>
</evidence>
<accession>A0A317PWL4</accession>
<dbReference type="EMBL" id="QGTS01000009">
    <property type="protein sequence ID" value="PWW07068.1"/>
    <property type="molecule type" value="Genomic_DNA"/>
</dbReference>
<feature type="coiled-coil region" evidence="5">
    <location>
        <begin position="100"/>
        <end position="139"/>
    </location>
</feature>
<keyword evidence="4 5" id="KW-0175">Coiled coil</keyword>
<dbReference type="PANTHER" id="PTHR30469">
    <property type="entry name" value="MULTIDRUG RESISTANCE PROTEIN MDTA"/>
    <property type="match status" value="1"/>
</dbReference>
<keyword evidence="9" id="KW-1185">Reference proteome</keyword>
<dbReference type="GO" id="GO:0015562">
    <property type="term" value="F:efflux transmembrane transporter activity"/>
    <property type="evidence" value="ECO:0007669"/>
    <property type="project" value="TreeGrafter"/>
</dbReference>
<dbReference type="Gene3D" id="6.10.140.1990">
    <property type="match status" value="1"/>
</dbReference>
<dbReference type="GO" id="GO:0019898">
    <property type="term" value="C:extrinsic component of membrane"/>
    <property type="evidence" value="ECO:0007669"/>
    <property type="project" value="InterPro"/>
</dbReference>
<name>A0A317PWL4_9ENTR</name>
<evidence type="ECO:0000259" key="6">
    <source>
        <dbReference type="Pfam" id="PF25917"/>
    </source>
</evidence>
<comment type="subcellular location">
    <subcellularLocation>
        <location evidence="1">Cell envelope</location>
    </subcellularLocation>
</comment>
<dbReference type="GO" id="GO:1990195">
    <property type="term" value="C:macrolide transmembrane transporter complex"/>
    <property type="evidence" value="ECO:0007669"/>
    <property type="project" value="InterPro"/>
</dbReference>
<organism evidence="8 9">
    <name type="scientific">Mangrovibacter plantisponsor</name>
    <dbReference type="NCBI Taxonomy" id="451513"/>
    <lineage>
        <taxon>Bacteria</taxon>
        <taxon>Pseudomonadati</taxon>
        <taxon>Pseudomonadota</taxon>
        <taxon>Gammaproteobacteria</taxon>
        <taxon>Enterobacterales</taxon>
        <taxon>Enterobacteriaceae</taxon>
        <taxon>Mangrovibacter</taxon>
    </lineage>
</organism>
<evidence type="ECO:0000313" key="9">
    <source>
        <dbReference type="Proteomes" id="UP000246744"/>
    </source>
</evidence>
<feature type="domain" description="Multidrug resistance protein MdtA-like C-terminal permuted SH3" evidence="7">
    <location>
        <begin position="323"/>
        <end position="379"/>
    </location>
</feature>
<keyword evidence="3" id="KW-0813">Transport</keyword>
<gene>
    <name evidence="8" type="ORF">DES37_109188</name>
</gene>
<dbReference type="InterPro" id="IPR030190">
    <property type="entry name" value="MacA_alpha-hairpin_sf"/>
</dbReference>
<dbReference type="NCBIfam" id="TIGR01730">
    <property type="entry name" value="RND_mfp"/>
    <property type="match status" value="1"/>
</dbReference>
<dbReference type="Proteomes" id="UP000246744">
    <property type="component" value="Unassembled WGS sequence"/>
</dbReference>
<dbReference type="Pfam" id="PF25967">
    <property type="entry name" value="RND-MFP_C"/>
    <property type="match status" value="1"/>
</dbReference>
<sequence>MKKTLSLLLNKKHLLVLMVAILLLLPLFYLSSTSEKSYLQQTGIVDYGDIESYILATGVLKPSEQVSVGAQVNGQLHKLHVKEGEKVTRGQLLAEIDPTLQQSEVNRARAELENALIQREIAQLNVDQALRELNRQNQMAKDGAAIPSEQENAQLQYDINQAQLKANSIQIDQARLSVETAEANLAYTKITAPIDGEVLGILTQEGQTIVSSQSAPTIMILANLDNMSIHTRISEADILKVRQGQPLWFYIIAAPEHRYDSQLGTIQQAPDDLLKETGNGNSSALNTSAVYYNGVFNIANPDRQLKPAMTAQIFIITAQVKQVLRLPLQAVLRPGNENGQYWVQVKDASQVTERLVTTGISNHEYVEIISGLNAGETIMLGENAHALR</sequence>
<protein>
    <submittedName>
        <fullName evidence="8">Macrolide-specific efflux system membrane fusion protein</fullName>
    </submittedName>
</protein>
<dbReference type="AlphaFoldDB" id="A0A317PWL4"/>
<evidence type="ECO:0000259" key="7">
    <source>
        <dbReference type="Pfam" id="PF25967"/>
    </source>
</evidence>
<dbReference type="GO" id="GO:1990961">
    <property type="term" value="P:xenobiotic detoxification by transmembrane export across the plasma membrane"/>
    <property type="evidence" value="ECO:0007669"/>
    <property type="project" value="InterPro"/>
</dbReference>
<dbReference type="GO" id="GO:1990281">
    <property type="term" value="C:efflux pump complex"/>
    <property type="evidence" value="ECO:0007669"/>
    <property type="project" value="TreeGrafter"/>
</dbReference>
<dbReference type="RefSeq" id="WP_110026751.1">
    <property type="nucleotide sequence ID" value="NZ_QGTS01000009.1"/>
</dbReference>
<evidence type="ECO:0000256" key="3">
    <source>
        <dbReference type="ARBA" id="ARBA00022448"/>
    </source>
</evidence>
<feature type="domain" description="Multidrug resistance protein MdtA-like barrel-sandwich hybrid" evidence="6">
    <location>
        <begin position="64"/>
        <end position="220"/>
    </location>
</feature>
<dbReference type="Pfam" id="PF25917">
    <property type="entry name" value="BSH_RND"/>
    <property type="match status" value="1"/>
</dbReference>
<dbReference type="PANTHER" id="PTHR30469:SF33">
    <property type="entry name" value="SLR1207 PROTEIN"/>
    <property type="match status" value="1"/>
</dbReference>
<proteinExistence type="inferred from homology"/>
<dbReference type="InterPro" id="IPR006143">
    <property type="entry name" value="RND_pump_MFP"/>
</dbReference>
<dbReference type="SUPFAM" id="SSF111369">
    <property type="entry name" value="HlyD-like secretion proteins"/>
    <property type="match status" value="1"/>
</dbReference>
<comment type="similarity">
    <text evidence="2">Belongs to the membrane fusion protein (MFP) (TC 8.A.1) family.</text>
</comment>
<evidence type="ECO:0000256" key="4">
    <source>
        <dbReference type="ARBA" id="ARBA00023054"/>
    </source>
</evidence>
<evidence type="ECO:0000313" key="8">
    <source>
        <dbReference type="EMBL" id="PWW07068.1"/>
    </source>
</evidence>
<dbReference type="Gene3D" id="6.20.50.140">
    <property type="match status" value="1"/>
</dbReference>
<dbReference type="Gene3D" id="2.40.50.100">
    <property type="match status" value="1"/>
</dbReference>
<comment type="caution">
    <text evidence="8">The sequence shown here is derived from an EMBL/GenBank/DDBJ whole genome shotgun (WGS) entry which is preliminary data.</text>
</comment>
<dbReference type="InterPro" id="IPR058627">
    <property type="entry name" value="MdtA-like_C"/>
</dbReference>
<dbReference type="GO" id="GO:0030313">
    <property type="term" value="C:cell envelope"/>
    <property type="evidence" value="ECO:0007669"/>
    <property type="project" value="UniProtKB-SubCell"/>
</dbReference>
<dbReference type="OrthoDB" id="9791520at2"/>